<proteinExistence type="predicted"/>
<comment type="caution">
    <text evidence="1">The sequence shown here is derived from an EMBL/GenBank/DDBJ whole genome shotgun (WGS) entry which is preliminary data.</text>
</comment>
<dbReference type="EMBL" id="JADGMS010000008">
    <property type="protein sequence ID" value="KAF9677511.1"/>
    <property type="molecule type" value="Genomic_DNA"/>
</dbReference>
<gene>
    <name evidence="1" type="ORF">SADUNF_Sadunf08G0115300</name>
</gene>
<accession>A0A835MXX8</accession>
<dbReference type="OrthoDB" id="1738433at2759"/>
<evidence type="ECO:0000313" key="1">
    <source>
        <dbReference type="EMBL" id="KAF9677511.1"/>
    </source>
</evidence>
<name>A0A835MXX8_9ROSI</name>
<dbReference type="Proteomes" id="UP000657918">
    <property type="component" value="Chromosome 8"/>
</dbReference>
<sequence length="78" mass="8684">MKKPFCCTLEPKLTTIFHFCPYLERYYEPSVPDSIVTAIRFDGTIKTSPASVIAIDSLLLLDHEDPDRASGISPRASP</sequence>
<reference evidence="1 2" key="1">
    <citation type="submission" date="2020-10" db="EMBL/GenBank/DDBJ databases">
        <title>Plant Genome Project.</title>
        <authorList>
            <person name="Zhang R.-G."/>
        </authorList>
    </citation>
    <scope>NUCLEOTIDE SEQUENCE [LARGE SCALE GENOMIC DNA]</scope>
    <source>
        <strain evidence="1">FAFU-HL-1</strain>
        <tissue evidence="1">Leaf</tissue>
    </source>
</reference>
<keyword evidence="2" id="KW-1185">Reference proteome</keyword>
<dbReference type="AlphaFoldDB" id="A0A835MXX8"/>
<organism evidence="1 2">
    <name type="scientific">Salix dunnii</name>
    <dbReference type="NCBI Taxonomy" id="1413687"/>
    <lineage>
        <taxon>Eukaryota</taxon>
        <taxon>Viridiplantae</taxon>
        <taxon>Streptophyta</taxon>
        <taxon>Embryophyta</taxon>
        <taxon>Tracheophyta</taxon>
        <taxon>Spermatophyta</taxon>
        <taxon>Magnoliopsida</taxon>
        <taxon>eudicotyledons</taxon>
        <taxon>Gunneridae</taxon>
        <taxon>Pentapetalae</taxon>
        <taxon>rosids</taxon>
        <taxon>fabids</taxon>
        <taxon>Malpighiales</taxon>
        <taxon>Salicaceae</taxon>
        <taxon>Saliceae</taxon>
        <taxon>Salix</taxon>
    </lineage>
</organism>
<evidence type="ECO:0000313" key="2">
    <source>
        <dbReference type="Proteomes" id="UP000657918"/>
    </source>
</evidence>
<protein>
    <submittedName>
        <fullName evidence="1">Uncharacterized protein</fullName>
    </submittedName>
</protein>